<organism evidence="2 3">
    <name type="scientific">Scophthalmus maximus</name>
    <name type="common">Turbot</name>
    <name type="synonym">Psetta maxima</name>
    <dbReference type="NCBI Taxonomy" id="52904"/>
    <lineage>
        <taxon>Eukaryota</taxon>
        <taxon>Metazoa</taxon>
        <taxon>Chordata</taxon>
        <taxon>Craniata</taxon>
        <taxon>Vertebrata</taxon>
        <taxon>Euteleostomi</taxon>
        <taxon>Actinopterygii</taxon>
        <taxon>Neopterygii</taxon>
        <taxon>Teleostei</taxon>
        <taxon>Neoteleostei</taxon>
        <taxon>Acanthomorphata</taxon>
        <taxon>Carangaria</taxon>
        <taxon>Pleuronectiformes</taxon>
        <taxon>Pleuronectoidei</taxon>
        <taxon>Scophthalmidae</taxon>
        <taxon>Scophthalmus</taxon>
    </lineage>
</organism>
<dbReference type="AlphaFoldDB" id="A0A2U9BUD4"/>
<dbReference type="EMBL" id="CP026252">
    <property type="protein sequence ID" value="AWP07848.1"/>
    <property type="molecule type" value="Genomic_DNA"/>
</dbReference>
<evidence type="ECO:0000313" key="2">
    <source>
        <dbReference type="EMBL" id="AWP07848.1"/>
    </source>
</evidence>
<reference evidence="2 3" key="1">
    <citation type="submission" date="2017-12" db="EMBL/GenBank/DDBJ databases">
        <title>Integrating genomic resources of turbot (Scophthalmus maximus) in depth evaluation of genetic and physical mapping variation across individuals.</title>
        <authorList>
            <person name="Martinez P."/>
        </authorList>
    </citation>
    <scope>NUCLEOTIDE SEQUENCE [LARGE SCALE GENOMIC DNA]</scope>
</reference>
<name>A0A2U9BUD4_SCOMX</name>
<accession>A0A2U9BUD4</accession>
<gene>
    <name evidence="2" type="ORF">SMAX5B_001338</name>
</gene>
<keyword evidence="3" id="KW-1185">Reference proteome</keyword>
<evidence type="ECO:0000256" key="1">
    <source>
        <dbReference type="SAM" id="MobiDB-lite"/>
    </source>
</evidence>
<sequence>MAGSRYGVKPGRRGDRQKGLQKHTDNACMRGQKAEAFTVAETRQGEFYGSQHL</sequence>
<dbReference type="Proteomes" id="UP000246464">
    <property type="component" value="Chromosome 10"/>
</dbReference>
<feature type="region of interest" description="Disordered" evidence="1">
    <location>
        <begin position="1"/>
        <end position="28"/>
    </location>
</feature>
<proteinExistence type="predicted"/>
<protein>
    <submittedName>
        <fullName evidence="2">Uncharacterized protein</fullName>
    </submittedName>
</protein>
<feature type="compositionally biased region" description="Basic and acidic residues" evidence="1">
    <location>
        <begin position="12"/>
        <end position="25"/>
    </location>
</feature>
<evidence type="ECO:0000313" key="3">
    <source>
        <dbReference type="Proteomes" id="UP000246464"/>
    </source>
</evidence>